<organism evidence="1 2">
    <name type="scientific">Flavihumibacter stibioxidans</name>
    <dbReference type="NCBI Taxonomy" id="1834163"/>
    <lineage>
        <taxon>Bacteria</taxon>
        <taxon>Pseudomonadati</taxon>
        <taxon>Bacteroidota</taxon>
        <taxon>Chitinophagia</taxon>
        <taxon>Chitinophagales</taxon>
        <taxon>Chitinophagaceae</taxon>
        <taxon>Flavihumibacter</taxon>
    </lineage>
</organism>
<name>A0ABR7M6J3_9BACT</name>
<dbReference type="EMBL" id="MBUA01000002">
    <property type="protein sequence ID" value="MBC6490648.1"/>
    <property type="molecule type" value="Genomic_DNA"/>
</dbReference>
<evidence type="ECO:0000313" key="1">
    <source>
        <dbReference type="EMBL" id="MBC6490648.1"/>
    </source>
</evidence>
<evidence type="ECO:0000313" key="2">
    <source>
        <dbReference type="Proteomes" id="UP000765802"/>
    </source>
</evidence>
<gene>
    <name evidence="1" type="ORF">BC349_19390</name>
</gene>
<accession>A0ABR7M6J3</accession>
<protein>
    <submittedName>
        <fullName evidence="1">Uncharacterized protein</fullName>
    </submittedName>
</protein>
<sequence>MELIDIVNNLRKRVCEYRLLKMGVKEISTDLNAVDIVLALVDLAIKDKRAIKKEEENWFRAGLYLSYVFSGSEWEDIPEEFEKIVYATEKLNYFRPQTANST</sequence>
<dbReference type="Proteomes" id="UP000765802">
    <property type="component" value="Unassembled WGS sequence"/>
</dbReference>
<dbReference type="RefSeq" id="WP_187256011.1">
    <property type="nucleotide sequence ID" value="NZ_JBHULF010000019.1"/>
</dbReference>
<comment type="caution">
    <text evidence="1">The sequence shown here is derived from an EMBL/GenBank/DDBJ whole genome shotgun (WGS) entry which is preliminary data.</text>
</comment>
<proteinExistence type="predicted"/>
<reference evidence="1 2" key="1">
    <citation type="submission" date="2016-07" db="EMBL/GenBank/DDBJ databases">
        <title>Genome analysis of Flavihumibacter stibioxidans YS-17.</title>
        <authorList>
            <person name="Shi K."/>
            <person name="Han Y."/>
            <person name="Wang G."/>
        </authorList>
    </citation>
    <scope>NUCLEOTIDE SEQUENCE [LARGE SCALE GENOMIC DNA]</scope>
    <source>
        <strain evidence="1 2">YS-17</strain>
    </source>
</reference>
<keyword evidence="2" id="KW-1185">Reference proteome</keyword>